<dbReference type="Proteomes" id="UP000078512">
    <property type="component" value="Unassembled WGS sequence"/>
</dbReference>
<accession>A0A197JT11</accession>
<evidence type="ECO:0000313" key="1">
    <source>
        <dbReference type="EMBL" id="OAQ28098.1"/>
    </source>
</evidence>
<organism evidence="1 2">
    <name type="scientific">Linnemannia elongata AG-77</name>
    <dbReference type="NCBI Taxonomy" id="1314771"/>
    <lineage>
        <taxon>Eukaryota</taxon>
        <taxon>Fungi</taxon>
        <taxon>Fungi incertae sedis</taxon>
        <taxon>Mucoromycota</taxon>
        <taxon>Mortierellomycotina</taxon>
        <taxon>Mortierellomycetes</taxon>
        <taxon>Mortierellales</taxon>
        <taxon>Mortierellaceae</taxon>
        <taxon>Linnemannia</taxon>
    </lineage>
</organism>
<sequence>MIAIERDRRAVEQPTNLYSSSPLGIFIPSLIAEMDALLNSRLICILPHTRHHRSISNSMVYYDMIAIERNGRFVEQPTNMYSFLTRYLHSISNSANYHNMIAIERDRRAVEQPTNLYSSSPLGIFIPSLIAEMDALLNSRLICILPHTRHHRSISNSMDYYDMIAIERDCRFVERPTKAAHAPTLRRCSS</sequence>
<proteinExistence type="predicted"/>
<gene>
    <name evidence="1" type="ORF">K457DRAFT_1820725</name>
</gene>
<keyword evidence="2" id="KW-1185">Reference proteome</keyword>
<dbReference type="AlphaFoldDB" id="A0A197JT11"/>
<evidence type="ECO:0000313" key="2">
    <source>
        <dbReference type="Proteomes" id="UP000078512"/>
    </source>
</evidence>
<name>A0A197JT11_9FUNG</name>
<reference evidence="1 2" key="1">
    <citation type="submission" date="2016-05" db="EMBL/GenBank/DDBJ databases">
        <title>Genome sequencing reveals origins of a unique bacterial endosymbiosis in the earliest lineages of terrestrial Fungi.</title>
        <authorList>
            <consortium name="DOE Joint Genome Institute"/>
            <person name="Uehling J."/>
            <person name="Gryganskyi A."/>
            <person name="Hameed K."/>
            <person name="Tschaplinski T."/>
            <person name="Misztal P."/>
            <person name="Wu S."/>
            <person name="Desiro A."/>
            <person name="Vande Pol N."/>
            <person name="Du Z.-Y."/>
            <person name="Zienkiewicz A."/>
            <person name="Zienkiewicz K."/>
            <person name="Morin E."/>
            <person name="Tisserant E."/>
            <person name="Splivallo R."/>
            <person name="Hainaut M."/>
            <person name="Henrissat B."/>
            <person name="Ohm R."/>
            <person name="Kuo A."/>
            <person name="Yan J."/>
            <person name="Lipzen A."/>
            <person name="Nolan M."/>
            <person name="Labutti K."/>
            <person name="Barry K."/>
            <person name="Goldstein A."/>
            <person name="Labbe J."/>
            <person name="Schadt C."/>
            <person name="Tuskan G."/>
            <person name="Grigoriev I."/>
            <person name="Martin F."/>
            <person name="Vilgalys R."/>
            <person name="Bonito G."/>
        </authorList>
    </citation>
    <scope>NUCLEOTIDE SEQUENCE [LARGE SCALE GENOMIC DNA]</scope>
    <source>
        <strain evidence="1 2">AG-77</strain>
    </source>
</reference>
<dbReference type="EMBL" id="KV442051">
    <property type="protein sequence ID" value="OAQ28098.1"/>
    <property type="molecule type" value="Genomic_DNA"/>
</dbReference>
<protein>
    <submittedName>
        <fullName evidence="1">Uncharacterized protein</fullName>
    </submittedName>
</protein>